<evidence type="ECO:0000313" key="4">
    <source>
        <dbReference type="Proteomes" id="UP001612915"/>
    </source>
</evidence>
<proteinExistence type="predicted"/>
<keyword evidence="2" id="KW-1133">Transmembrane helix</keyword>
<evidence type="ECO:0000256" key="1">
    <source>
        <dbReference type="SAM" id="MobiDB-lite"/>
    </source>
</evidence>
<keyword evidence="4" id="KW-1185">Reference proteome</keyword>
<dbReference type="RefSeq" id="WP_398273532.1">
    <property type="nucleotide sequence ID" value="NZ_JBITLV010000001.1"/>
</dbReference>
<feature type="transmembrane region" description="Helical" evidence="2">
    <location>
        <begin position="12"/>
        <end position="43"/>
    </location>
</feature>
<dbReference type="EMBL" id="JBITLV010000001">
    <property type="protein sequence ID" value="MFI7585520.1"/>
    <property type="molecule type" value="Genomic_DNA"/>
</dbReference>
<keyword evidence="2" id="KW-0812">Transmembrane</keyword>
<evidence type="ECO:0008006" key="5">
    <source>
        <dbReference type="Google" id="ProtNLM"/>
    </source>
</evidence>
<dbReference type="Proteomes" id="UP001612915">
    <property type="component" value="Unassembled WGS sequence"/>
</dbReference>
<sequence>MASILSFLGALYMASVIVILSSLTQIGTGMIIIALVAGLALLVHDRSSRRATAPEPVVRPSEALAIELAEEPSERPMPTQRTPQSERELEQVR</sequence>
<feature type="compositionally biased region" description="Basic and acidic residues" evidence="1">
    <location>
        <begin position="84"/>
        <end position="93"/>
    </location>
</feature>
<reference evidence="3 4" key="1">
    <citation type="submission" date="2024-10" db="EMBL/GenBank/DDBJ databases">
        <title>The Natural Products Discovery Center: Release of the First 8490 Sequenced Strains for Exploring Actinobacteria Biosynthetic Diversity.</title>
        <authorList>
            <person name="Kalkreuter E."/>
            <person name="Kautsar S.A."/>
            <person name="Yang D."/>
            <person name="Bader C.D."/>
            <person name="Teijaro C.N."/>
            <person name="Fluegel L."/>
            <person name="Davis C.M."/>
            <person name="Simpson J.R."/>
            <person name="Lauterbach L."/>
            <person name="Steele A.D."/>
            <person name="Gui C."/>
            <person name="Meng S."/>
            <person name="Li G."/>
            <person name="Viehrig K."/>
            <person name="Ye F."/>
            <person name="Su P."/>
            <person name="Kiefer A.F."/>
            <person name="Nichols A."/>
            <person name="Cepeda A.J."/>
            <person name="Yan W."/>
            <person name="Fan B."/>
            <person name="Jiang Y."/>
            <person name="Adhikari A."/>
            <person name="Zheng C.-J."/>
            <person name="Schuster L."/>
            <person name="Cowan T.M."/>
            <person name="Smanski M.J."/>
            <person name="Chevrette M.G."/>
            <person name="De Carvalho L.P.S."/>
            <person name="Shen B."/>
        </authorList>
    </citation>
    <scope>NUCLEOTIDE SEQUENCE [LARGE SCALE GENOMIC DNA]</scope>
    <source>
        <strain evidence="3 4">NPDC049639</strain>
    </source>
</reference>
<name>A0ABW8AGR0_9ACTN</name>
<protein>
    <recommendedName>
        <fullName evidence="5">Secreted protein</fullName>
    </recommendedName>
</protein>
<keyword evidence="2" id="KW-0472">Membrane</keyword>
<feature type="region of interest" description="Disordered" evidence="1">
    <location>
        <begin position="68"/>
        <end position="93"/>
    </location>
</feature>
<gene>
    <name evidence="3" type="ORF">ACIB24_00425</name>
</gene>
<accession>A0ABW8AGR0</accession>
<comment type="caution">
    <text evidence="3">The sequence shown here is derived from an EMBL/GenBank/DDBJ whole genome shotgun (WGS) entry which is preliminary data.</text>
</comment>
<organism evidence="3 4">
    <name type="scientific">Spongisporangium articulatum</name>
    <dbReference type="NCBI Taxonomy" id="3362603"/>
    <lineage>
        <taxon>Bacteria</taxon>
        <taxon>Bacillati</taxon>
        <taxon>Actinomycetota</taxon>
        <taxon>Actinomycetes</taxon>
        <taxon>Kineosporiales</taxon>
        <taxon>Kineosporiaceae</taxon>
        <taxon>Spongisporangium</taxon>
    </lineage>
</organism>
<evidence type="ECO:0000256" key="2">
    <source>
        <dbReference type="SAM" id="Phobius"/>
    </source>
</evidence>
<evidence type="ECO:0000313" key="3">
    <source>
        <dbReference type="EMBL" id="MFI7585520.1"/>
    </source>
</evidence>